<accession>A0A174J0N4</accession>
<evidence type="ECO:0000313" key="1">
    <source>
        <dbReference type="EMBL" id="CUO93283.1"/>
    </source>
</evidence>
<reference evidence="1 2" key="1">
    <citation type="submission" date="2015-09" db="EMBL/GenBank/DDBJ databases">
        <authorList>
            <consortium name="Pathogen Informatics"/>
        </authorList>
    </citation>
    <scope>NUCLEOTIDE SEQUENCE [LARGE SCALE GENOMIC DNA]</scope>
    <source>
        <strain evidence="1 2">2789STDY5834876</strain>
    </source>
</reference>
<dbReference type="Proteomes" id="UP000095544">
    <property type="component" value="Unassembled WGS sequence"/>
</dbReference>
<name>A0A174J0N4_9FIRM</name>
<gene>
    <name evidence="1" type="ORF">ERS852491_03756</name>
</gene>
<evidence type="ECO:0000313" key="2">
    <source>
        <dbReference type="Proteomes" id="UP000095544"/>
    </source>
</evidence>
<dbReference type="AlphaFoldDB" id="A0A174J0N4"/>
<proteinExistence type="predicted"/>
<protein>
    <submittedName>
        <fullName evidence="1">Uncharacterized protein</fullName>
    </submittedName>
</protein>
<organism evidence="1 2">
    <name type="scientific">Faecalicatena contorta</name>
    <dbReference type="NCBI Taxonomy" id="39482"/>
    <lineage>
        <taxon>Bacteria</taxon>
        <taxon>Bacillati</taxon>
        <taxon>Bacillota</taxon>
        <taxon>Clostridia</taxon>
        <taxon>Lachnospirales</taxon>
        <taxon>Lachnospiraceae</taxon>
        <taxon>Faecalicatena</taxon>
    </lineage>
</organism>
<dbReference type="STRING" id="39482.ERS852491_03756"/>
<sequence>MIYERKVKRYLFADKVHKKAVLFIKIYNFRHYR</sequence>
<dbReference type="EMBL" id="CYZU01000044">
    <property type="protein sequence ID" value="CUO93283.1"/>
    <property type="molecule type" value="Genomic_DNA"/>
</dbReference>